<name>A0A1D9FUJ2_MOOP1</name>
<evidence type="ECO:0000313" key="2">
    <source>
        <dbReference type="Proteomes" id="UP000176944"/>
    </source>
</evidence>
<reference evidence="2" key="1">
    <citation type="submission" date="2016-10" db="EMBL/GenBank/DDBJ databases">
        <title>Comparative genomics uncovers the prolific and rare metabolic potential of the cyanobacterial genus Moorea.</title>
        <authorList>
            <person name="Leao T."/>
            <person name="Castelao G."/>
            <person name="Korobeynikov A."/>
            <person name="Monroe E.A."/>
            <person name="Podell S."/>
            <person name="Glukhov E."/>
            <person name="Allen E."/>
            <person name="Gerwick W.H."/>
            <person name="Gerwick L."/>
        </authorList>
    </citation>
    <scope>NUCLEOTIDE SEQUENCE [LARGE SCALE GENOMIC DNA]</scope>
    <source>
        <strain evidence="2">JHB</strain>
    </source>
</reference>
<protein>
    <submittedName>
        <fullName evidence="1">Uncharacterized protein</fullName>
    </submittedName>
</protein>
<organism evidence="1 2">
    <name type="scientific">Moorena producens (strain JHB)</name>
    <dbReference type="NCBI Taxonomy" id="1454205"/>
    <lineage>
        <taxon>Bacteria</taxon>
        <taxon>Bacillati</taxon>
        <taxon>Cyanobacteriota</taxon>
        <taxon>Cyanophyceae</taxon>
        <taxon>Coleofasciculales</taxon>
        <taxon>Coleofasciculaceae</taxon>
        <taxon>Moorena</taxon>
    </lineage>
</organism>
<evidence type="ECO:0000313" key="1">
    <source>
        <dbReference type="EMBL" id="AOY78963.1"/>
    </source>
</evidence>
<gene>
    <name evidence="1" type="ORF">BJP36_02635</name>
</gene>
<accession>A0A1D9FUJ2</accession>
<dbReference type="Proteomes" id="UP000176944">
    <property type="component" value="Chromosome"/>
</dbReference>
<dbReference type="EMBL" id="CP017708">
    <property type="protein sequence ID" value="AOY78963.1"/>
    <property type="molecule type" value="Genomic_DNA"/>
</dbReference>
<dbReference type="AlphaFoldDB" id="A0A1D9FUJ2"/>
<proteinExistence type="predicted"/>
<dbReference type="NCBIfam" id="NF038108">
    <property type="entry name" value="RiPP_NF038108"/>
    <property type="match status" value="1"/>
</dbReference>
<sequence>MFPFTPHTTLRPDRVRAVPYFAHFEGCLVEGCLVEGCLVEGCLVEGCLVEGCLVEGCLVERDGLRPALLRSAWPFGQGCLVVRLWRSV</sequence>